<keyword evidence="3" id="KW-0479">Metal-binding</keyword>
<dbReference type="InterPro" id="IPR048328">
    <property type="entry name" value="Dyp_perox_C"/>
</dbReference>
<evidence type="ECO:0000256" key="4">
    <source>
        <dbReference type="ARBA" id="ARBA00023002"/>
    </source>
</evidence>
<dbReference type="GO" id="GO:0046872">
    <property type="term" value="F:metal ion binding"/>
    <property type="evidence" value="ECO:0007669"/>
    <property type="project" value="UniProtKB-KW"/>
</dbReference>
<dbReference type="Pfam" id="PF04261">
    <property type="entry name" value="Dyp_perox_N"/>
    <property type="match status" value="1"/>
</dbReference>
<dbReference type="EMBL" id="QKRA01000009">
    <property type="protein sequence ID" value="RDL43159.1"/>
    <property type="molecule type" value="Genomic_DNA"/>
</dbReference>
<sequence>MAINYQTGIIAEPSSDATFILLDATHGEEGTLRQVLSDSPAIIHSIQKQFPGCELHAAIGFSAHAWERITLQAKPAELKQFPSFEGAFLSVTDEAHDIILHIRSTRHDATHILALKLFQAMGDSVTLKGQTNCFKYIDNRDFTGFVDGTENPQGEDRKDVALVGDEDPMYRDGSYLNYITFRHDLQKWNALSLKEQEDTYGRTKYDNEEYASEEKSAHAHTKRTSLKDDDGNSLEILRHSMPFGDLQEQGLVFAAYSRTPTIFDLMLQSMIEGDEQGRADHLMKYTQASSGSTFFVPAIGFLEALTP</sequence>
<feature type="compositionally biased region" description="Basic and acidic residues" evidence="7">
    <location>
        <begin position="206"/>
        <end position="217"/>
    </location>
</feature>
<accession>A0A370U5V9</accession>
<dbReference type="NCBIfam" id="TIGR01413">
    <property type="entry name" value="Dyp_perox_fam"/>
    <property type="match status" value="1"/>
</dbReference>
<comment type="similarity">
    <text evidence="6">Belongs to the DyP-type peroxidase family.</text>
</comment>
<dbReference type="GO" id="GO:0020037">
    <property type="term" value="F:heme binding"/>
    <property type="evidence" value="ECO:0007669"/>
    <property type="project" value="InterPro"/>
</dbReference>
<dbReference type="PANTHER" id="PTHR30521:SF0">
    <property type="entry name" value="DYP-TYPE PEROXIDASE FAMILY PROTEIN"/>
    <property type="match status" value="1"/>
</dbReference>
<name>A0A370U5V9_9GAMM</name>
<keyword evidence="4" id="KW-0560">Oxidoreductase</keyword>
<feature type="domain" description="Dyp-type peroxidase N-terminal" evidence="8">
    <location>
        <begin position="6"/>
        <end position="134"/>
    </location>
</feature>
<evidence type="ECO:0000256" key="1">
    <source>
        <dbReference type="ARBA" id="ARBA00001970"/>
    </source>
</evidence>
<dbReference type="AlphaFoldDB" id="A0A370U5V9"/>
<feature type="domain" description="Dyp-type peroxidase C-terminal" evidence="9">
    <location>
        <begin position="138"/>
        <end position="299"/>
    </location>
</feature>
<dbReference type="InterPro" id="IPR011008">
    <property type="entry name" value="Dimeric_a/b-barrel"/>
</dbReference>
<comment type="cofactor">
    <cofactor evidence="1">
        <name>heme b</name>
        <dbReference type="ChEBI" id="CHEBI:60344"/>
    </cofactor>
</comment>
<proteinExistence type="inferred from homology"/>
<evidence type="ECO:0000256" key="6">
    <source>
        <dbReference type="ARBA" id="ARBA00025737"/>
    </source>
</evidence>
<evidence type="ECO:0000256" key="7">
    <source>
        <dbReference type="SAM" id="MobiDB-lite"/>
    </source>
</evidence>
<protein>
    <submittedName>
        <fullName evidence="10">Peroxidase</fullName>
    </submittedName>
</protein>
<keyword evidence="11" id="KW-1185">Reference proteome</keyword>
<dbReference type="PANTHER" id="PTHR30521">
    <property type="entry name" value="DEFERROCHELATASE/PEROXIDASE"/>
    <property type="match status" value="1"/>
</dbReference>
<dbReference type="OrthoDB" id="3251355at2"/>
<dbReference type="SUPFAM" id="SSF54909">
    <property type="entry name" value="Dimeric alpha+beta barrel"/>
    <property type="match status" value="1"/>
</dbReference>
<comment type="caution">
    <text evidence="10">The sequence shown here is derived from an EMBL/GenBank/DDBJ whole genome shotgun (WGS) entry which is preliminary data.</text>
</comment>
<keyword evidence="5" id="KW-0408">Iron</keyword>
<dbReference type="Pfam" id="PF20628">
    <property type="entry name" value="Dyp_perox_C"/>
    <property type="match status" value="1"/>
</dbReference>
<evidence type="ECO:0000313" key="11">
    <source>
        <dbReference type="Proteomes" id="UP000254326"/>
    </source>
</evidence>
<dbReference type="GO" id="GO:0004601">
    <property type="term" value="F:peroxidase activity"/>
    <property type="evidence" value="ECO:0007669"/>
    <property type="project" value="UniProtKB-KW"/>
</dbReference>
<gene>
    <name evidence="10" type="ORF">DN730_15745</name>
</gene>
<evidence type="ECO:0000256" key="5">
    <source>
        <dbReference type="ARBA" id="ARBA00023004"/>
    </source>
</evidence>
<dbReference type="InterPro" id="IPR006314">
    <property type="entry name" value="Dyp_peroxidase"/>
</dbReference>
<evidence type="ECO:0000256" key="2">
    <source>
        <dbReference type="ARBA" id="ARBA00022559"/>
    </source>
</evidence>
<organism evidence="10 11">
    <name type="scientific">Marinomonas piezotolerans</name>
    <dbReference type="NCBI Taxonomy" id="2213058"/>
    <lineage>
        <taxon>Bacteria</taxon>
        <taxon>Pseudomonadati</taxon>
        <taxon>Pseudomonadota</taxon>
        <taxon>Gammaproteobacteria</taxon>
        <taxon>Oceanospirillales</taxon>
        <taxon>Oceanospirillaceae</taxon>
        <taxon>Marinomonas</taxon>
    </lineage>
</organism>
<evidence type="ECO:0000313" key="10">
    <source>
        <dbReference type="EMBL" id="RDL43159.1"/>
    </source>
</evidence>
<keyword evidence="2 10" id="KW-0575">Peroxidase</keyword>
<dbReference type="RefSeq" id="WP_115469110.1">
    <property type="nucleotide sequence ID" value="NZ_QKRA01000009.1"/>
</dbReference>
<dbReference type="InterPro" id="IPR048327">
    <property type="entry name" value="Dyp_perox_N"/>
</dbReference>
<evidence type="ECO:0000256" key="3">
    <source>
        <dbReference type="ARBA" id="ARBA00022723"/>
    </source>
</evidence>
<dbReference type="PROSITE" id="PS51404">
    <property type="entry name" value="DYP_PEROXIDASE"/>
    <property type="match status" value="1"/>
</dbReference>
<dbReference type="GO" id="GO:0005829">
    <property type="term" value="C:cytosol"/>
    <property type="evidence" value="ECO:0007669"/>
    <property type="project" value="TreeGrafter"/>
</dbReference>
<evidence type="ECO:0000259" key="8">
    <source>
        <dbReference type="Pfam" id="PF04261"/>
    </source>
</evidence>
<feature type="region of interest" description="Disordered" evidence="7">
    <location>
        <begin position="206"/>
        <end position="230"/>
    </location>
</feature>
<evidence type="ECO:0000259" key="9">
    <source>
        <dbReference type="Pfam" id="PF20628"/>
    </source>
</evidence>
<dbReference type="Proteomes" id="UP000254326">
    <property type="component" value="Unassembled WGS sequence"/>
</dbReference>
<reference evidence="10 11" key="1">
    <citation type="submission" date="2018-06" db="EMBL/GenBank/DDBJ databases">
        <title>Marinomonas sp. YLB-05 draft genome sequence.</title>
        <authorList>
            <person name="Yu L."/>
            <person name="Tang X."/>
        </authorList>
    </citation>
    <scope>NUCLEOTIDE SEQUENCE [LARGE SCALE GENOMIC DNA]</scope>
    <source>
        <strain evidence="10 11">YLB-05</strain>
    </source>
</reference>